<dbReference type="OrthoDB" id="5182361at2759"/>
<dbReference type="RefSeq" id="XP_003437234.1">
    <property type="nucleotide sequence ID" value="XM_003437186.1"/>
</dbReference>
<feature type="non-terminal residue" evidence="1">
    <location>
        <position position="1"/>
    </location>
</feature>
<dbReference type="AlphaFoldDB" id="B2AMX7"/>
<dbReference type="Pfam" id="PF13424">
    <property type="entry name" value="TPR_12"/>
    <property type="match status" value="1"/>
</dbReference>
<gene>
    <name evidence="1" type="ORF">PODANS_6_8320</name>
</gene>
<dbReference type="Gene3D" id="1.25.40.10">
    <property type="entry name" value="Tetratricopeptide repeat domain"/>
    <property type="match status" value="1"/>
</dbReference>
<dbReference type="HOGENOM" id="CLU_2475048_0_0_1"/>
<sequence length="88" mass="10110">WEGAEKLFVKVMETRKTKLGADHLATLTSMGNLSSILWNRGRWKEADKLFVQVMETSFREGIRSKHGQRSGFQVVPSSRCRLPRSKQC</sequence>
<reference evidence="1" key="2">
    <citation type="submission" date="2008-07" db="EMBL/GenBank/DDBJ databases">
        <authorList>
            <person name="Genoscope - CEA"/>
        </authorList>
    </citation>
    <scope>NUCLEOTIDE SEQUENCE</scope>
    <source>
        <strain evidence="1">S mat+</strain>
    </source>
</reference>
<dbReference type="GeneID" id="11176240"/>
<evidence type="ECO:0000313" key="1">
    <source>
        <dbReference type="EMBL" id="CAP65318.1"/>
    </source>
</evidence>
<dbReference type="KEGG" id="pan:PODANS72p019"/>
<proteinExistence type="predicted"/>
<protein>
    <submittedName>
        <fullName evidence="1">Podospora anserina S mat+ genomic DNA chromosome 6, supercontig 4</fullName>
    </submittedName>
</protein>
<organism evidence="1">
    <name type="scientific">Podospora anserina (strain S / ATCC MYA-4624 / DSM 980 / FGSC 10383)</name>
    <name type="common">Pleurage anserina</name>
    <dbReference type="NCBI Taxonomy" id="515849"/>
    <lineage>
        <taxon>Eukaryota</taxon>
        <taxon>Fungi</taxon>
        <taxon>Dikarya</taxon>
        <taxon>Ascomycota</taxon>
        <taxon>Pezizomycotina</taxon>
        <taxon>Sordariomycetes</taxon>
        <taxon>Sordariomycetidae</taxon>
        <taxon>Sordariales</taxon>
        <taxon>Podosporaceae</taxon>
        <taxon>Podospora</taxon>
        <taxon>Podospora anserina</taxon>
    </lineage>
</organism>
<accession>B2AMX7</accession>
<dbReference type="VEuPathDB" id="FungiDB:PODANS_6_8320"/>
<name>B2AMX7_PODAN</name>
<reference evidence="1" key="1">
    <citation type="journal article" date="2008" name="Genome Biol.">
        <title>The genome sequence of the model ascomycete fungus Podospora anserina.</title>
        <authorList>
            <person name="Espagne E."/>
            <person name="Lespinet O."/>
            <person name="Malagnac F."/>
            <person name="Da Silva C."/>
            <person name="Jaillon O."/>
            <person name="Porcel B.M."/>
            <person name="Couloux A."/>
            <person name="Aury J.-M."/>
            <person name="Segurens B."/>
            <person name="Poulain J."/>
            <person name="Anthouard V."/>
            <person name="Grossetete S."/>
            <person name="Khalili H."/>
            <person name="Coppin E."/>
            <person name="Dequard-Chablat M."/>
            <person name="Picard M."/>
            <person name="Contamine V."/>
            <person name="Arnaise S."/>
            <person name="Bourdais A."/>
            <person name="Berteaux-Lecellier V."/>
            <person name="Gautheret D."/>
            <person name="de Vries R.P."/>
            <person name="Battaglia E."/>
            <person name="Coutinho P.M."/>
            <person name="Danchin E.G.J."/>
            <person name="Henrissat B."/>
            <person name="El Khoury R."/>
            <person name="Sainsard-Chanet A."/>
            <person name="Boivin A."/>
            <person name="Pinan-Lucarre B."/>
            <person name="Sellem C.H."/>
            <person name="Debuchy R."/>
            <person name="Wincker P."/>
            <person name="Weissenbach J."/>
            <person name="Silar P."/>
        </authorList>
    </citation>
    <scope>NUCLEOTIDE SEQUENCE [LARGE SCALE GENOMIC DNA]</scope>
    <source>
        <strain evidence="1">S mat+</strain>
    </source>
</reference>
<dbReference type="EMBL" id="CU633872">
    <property type="protein sequence ID" value="CAP65318.1"/>
    <property type="molecule type" value="Genomic_DNA"/>
</dbReference>
<dbReference type="InterPro" id="IPR011990">
    <property type="entry name" value="TPR-like_helical_dom_sf"/>
</dbReference>